<dbReference type="InterPro" id="IPR012292">
    <property type="entry name" value="Globin/Proto"/>
</dbReference>
<dbReference type="EMBL" id="AXNT01000143">
    <property type="protein sequence ID" value="KGM00999.1"/>
    <property type="molecule type" value="Genomic_DNA"/>
</dbReference>
<evidence type="ECO:0000313" key="7">
    <source>
        <dbReference type="EMBL" id="KGM00999.1"/>
    </source>
</evidence>
<dbReference type="Proteomes" id="UP000029833">
    <property type="component" value="Unassembled WGS sequence"/>
</dbReference>
<keyword evidence="8" id="KW-1185">Reference proteome</keyword>
<gene>
    <name evidence="7" type="ORF">Q760_04600</name>
</gene>
<organism evidence="7 8">
    <name type="scientific">Cellulomonas cellasea DSM 20118</name>
    <dbReference type="NCBI Taxonomy" id="1408250"/>
    <lineage>
        <taxon>Bacteria</taxon>
        <taxon>Bacillati</taxon>
        <taxon>Actinomycetota</taxon>
        <taxon>Actinomycetes</taxon>
        <taxon>Micrococcales</taxon>
        <taxon>Cellulomonadaceae</taxon>
        <taxon>Cellulomonas</taxon>
    </lineage>
</organism>
<evidence type="ECO:0000256" key="2">
    <source>
        <dbReference type="ARBA" id="ARBA00022617"/>
    </source>
</evidence>
<evidence type="ECO:0000256" key="6">
    <source>
        <dbReference type="SAM" id="MobiDB-lite"/>
    </source>
</evidence>
<dbReference type="InterPro" id="IPR009050">
    <property type="entry name" value="Globin-like_sf"/>
</dbReference>
<keyword evidence="2 5" id="KW-0349">Heme</keyword>
<keyword evidence="4 5" id="KW-0408">Iron</keyword>
<comment type="caution">
    <text evidence="7">The sequence shown here is derived from an EMBL/GenBank/DDBJ whole genome shotgun (WGS) entry which is preliminary data.</text>
</comment>
<evidence type="ECO:0000256" key="3">
    <source>
        <dbReference type="ARBA" id="ARBA00022723"/>
    </source>
</evidence>
<keyword evidence="1" id="KW-0813">Transport</keyword>
<proteinExistence type="predicted"/>
<protein>
    <recommendedName>
        <fullName evidence="9">Globin</fullName>
    </recommendedName>
</protein>
<dbReference type="InterPro" id="IPR001486">
    <property type="entry name" value="Hemoglobin_trunc"/>
</dbReference>
<dbReference type="AlphaFoldDB" id="A0A0A0B5C3"/>
<reference evidence="7 8" key="1">
    <citation type="submission" date="2013-10" db="EMBL/GenBank/DDBJ databases">
        <authorList>
            <person name="Wang G."/>
            <person name="Zhuang W."/>
        </authorList>
    </citation>
    <scope>NUCLEOTIDE SEQUENCE [LARGE SCALE GENOMIC DNA]</scope>
    <source>
        <strain evidence="7 8">DSM 20118</strain>
    </source>
</reference>
<dbReference type="OrthoDB" id="9798157at2"/>
<dbReference type="GO" id="GO:0019825">
    <property type="term" value="F:oxygen binding"/>
    <property type="evidence" value="ECO:0007669"/>
    <property type="project" value="InterPro"/>
</dbReference>
<dbReference type="Pfam" id="PF01152">
    <property type="entry name" value="Bac_globin"/>
    <property type="match status" value="1"/>
</dbReference>
<dbReference type="RefSeq" id="WP_052104397.1">
    <property type="nucleotide sequence ID" value="NZ_AXNT01000143.1"/>
</dbReference>
<evidence type="ECO:0000256" key="5">
    <source>
        <dbReference type="PIRSR" id="PIRSR601486-1"/>
    </source>
</evidence>
<dbReference type="SUPFAM" id="SSF46458">
    <property type="entry name" value="Globin-like"/>
    <property type="match status" value="1"/>
</dbReference>
<feature type="binding site" description="distal binding residue" evidence="5">
    <location>
        <position position="63"/>
    </location>
    <ligand>
        <name>heme</name>
        <dbReference type="ChEBI" id="CHEBI:30413"/>
    </ligand>
    <ligandPart>
        <name>Fe</name>
        <dbReference type="ChEBI" id="CHEBI:18248"/>
    </ligandPart>
</feature>
<sequence length="162" mass="17342">MTEPAAPTVDPAPAPPDGAESLYEHVGGTDGLRRLVAAWYPTVLTDPLLQPLFGAGHPAHVEHLTAFLAEVFGGPTRYTDELGGFPALLAPHAGKAIREDQRRRFVDLFLAAADTAGLPDDARTRDALRAYLEFGTEVAVQNSHATDAAGLHPCQEVPRWEA</sequence>
<accession>A0A0A0B5C3</accession>
<evidence type="ECO:0000256" key="4">
    <source>
        <dbReference type="ARBA" id="ARBA00023004"/>
    </source>
</evidence>
<evidence type="ECO:0008006" key="9">
    <source>
        <dbReference type="Google" id="ProtNLM"/>
    </source>
</evidence>
<dbReference type="CDD" id="cd14775">
    <property type="entry name" value="TrHb2_O-like"/>
    <property type="match status" value="1"/>
</dbReference>
<evidence type="ECO:0000313" key="8">
    <source>
        <dbReference type="Proteomes" id="UP000029833"/>
    </source>
</evidence>
<name>A0A0A0B5C3_9CELL</name>
<keyword evidence="3 5" id="KW-0479">Metal-binding</keyword>
<dbReference type="GO" id="GO:0046872">
    <property type="term" value="F:metal ion binding"/>
    <property type="evidence" value="ECO:0007669"/>
    <property type="project" value="UniProtKB-KW"/>
</dbReference>
<dbReference type="Gene3D" id="1.10.490.10">
    <property type="entry name" value="Globins"/>
    <property type="match status" value="1"/>
</dbReference>
<feature type="region of interest" description="Disordered" evidence="6">
    <location>
        <begin position="1"/>
        <end position="20"/>
    </location>
</feature>
<evidence type="ECO:0000256" key="1">
    <source>
        <dbReference type="ARBA" id="ARBA00022448"/>
    </source>
</evidence>
<dbReference type="GO" id="GO:0020037">
    <property type="term" value="F:heme binding"/>
    <property type="evidence" value="ECO:0007669"/>
    <property type="project" value="InterPro"/>
</dbReference>